<keyword evidence="2" id="KW-0597">Phosphoprotein</keyword>
<dbReference type="InterPro" id="IPR036736">
    <property type="entry name" value="ACP-like_sf"/>
</dbReference>
<sequence>MTDRHAESAGATAPGVPADDTPPRAARAEPGSAAPGSDAPAGGALPPLFARLERWTREQPDETAVKAFDGTLTYAALTARTARYATALADAGVGPETSVGLLLGRSRESVPALLAVWSLGGTAVPLDPAHPVERLGRVLRDAGAAVLVATEVPTGLEPGGITALAPADVRRGAPGALAVSVPAPDSCSYLIYTSGTTGRPKGVEVTYRGLDTFVDALGTLGLPPGGLGLNAVSPAFDGWLWCTLLYLTHGQGVALTDLSLDGLRRAAAEGREPLSAGLRTVSLTPSLLAAHGAGIDSAEVVVVAGEACPAALAERFARGRRLLNVYGPTEVTIAATWADSRRGDDVTTIGRPLPGYRAYVLDDELRPVPAGTEGELYLGGPAVARGYRGRPGLTASRFLPDPFQGGGTRMYRTGDVVIRRPGGELEYRGRRDDQVKIRGHRIELGEVERIAAELPEVVAAACCPLAGGQTLGLAVVAAPGADPAGLADLVVERCRKQLPAAAVPGTVRVLERIPTLSTGKADREALAKALAAPEQPPGTPVVAQGAGPTPSERIVMAVWADVLATEVPGPDADFFELGGHSLAAARAVSELRRVTGLRVGLGALLAEPTARHFAAELDRLSAEREASAADPAADSAEGA</sequence>
<dbReference type="SUPFAM" id="SSF47336">
    <property type="entry name" value="ACP-like"/>
    <property type="match status" value="1"/>
</dbReference>
<proteinExistence type="predicted"/>
<keyword evidence="6" id="KW-1185">Reference proteome</keyword>
<dbReference type="InterPro" id="IPR029058">
    <property type="entry name" value="AB_hydrolase_fold"/>
</dbReference>
<gene>
    <name evidence="5" type="ORF">Sspor_73000</name>
</gene>
<dbReference type="InterPro" id="IPR045851">
    <property type="entry name" value="AMP-bd_C_sf"/>
</dbReference>
<dbReference type="PROSITE" id="PS00012">
    <property type="entry name" value="PHOSPHOPANTETHEINE"/>
    <property type="match status" value="1"/>
</dbReference>
<name>A0ABQ3TMT0_9ACTN</name>
<keyword evidence="1" id="KW-0596">Phosphopantetheine</keyword>
<dbReference type="InterPro" id="IPR042099">
    <property type="entry name" value="ANL_N_sf"/>
</dbReference>
<dbReference type="PROSITE" id="PS00455">
    <property type="entry name" value="AMP_BINDING"/>
    <property type="match status" value="1"/>
</dbReference>
<evidence type="ECO:0000256" key="3">
    <source>
        <dbReference type="SAM" id="MobiDB-lite"/>
    </source>
</evidence>
<dbReference type="Pfam" id="PF00501">
    <property type="entry name" value="AMP-binding"/>
    <property type="match status" value="1"/>
</dbReference>
<dbReference type="Gene3D" id="3.30.300.30">
    <property type="match status" value="1"/>
</dbReference>
<dbReference type="InterPro" id="IPR025110">
    <property type="entry name" value="AMP-bd_C"/>
</dbReference>
<comment type="caution">
    <text evidence="5">The sequence shown here is derived from an EMBL/GenBank/DDBJ whole genome shotgun (WGS) entry which is preliminary data.</text>
</comment>
<dbReference type="InterPro" id="IPR020845">
    <property type="entry name" value="AMP-binding_CS"/>
</dbReference>
<feature type="compositionally biased region" description="Low complexity" evidence="3">
    <location>
        <begin position="17"/>
        <end position="45"/>
    </location>
</feature>
<dbReference type="SMART" id="SM00823">
    <property type="entry name" value="PKS_PP"/>
    <property type="match status" value="1"/>
</dbReference>
<dbReference type="Proteomes" id="UP000608522">
    <property type="component" value="Unassembled WGS sequence"/>
</dbReference>
<dbReference type="InterPro" id="IPR009081">
    <property type="entry name" value="PP-bd_ACP"/>
</dbReference>
<dbReference type="PANTHER" id="PTHR45527">
    <property type="entry name" value="NONRIBOSOMAL PEPTIDE SYNTHETASE"/>
    <property type="match status" value="1"/>
</dbReference>
<evidence type="ECO:0000313" key="5">
    <source>
        <dbReference type="EMBL" id="GHI81739.1"/>
    </source>
</evidence>
<dbReference type="PROSITE" id="PS50075">
    <property type="entry name" value="CARRIER"/>
    <property type="match status" value="1"/>
</dbReference>
<dbReference type="InterPro" id="IPR000873">
    <property type="entry name" value="AMP-dep_synth/lig_dom"/>
</dbReference>
<dbReference type="PANTHER" id="PTHR45527:SF1">
    <property type="entry name" value="FATTY ACID SYNTHASE"/>
    <property type="match status" value="1"/>
</dbReference>
<dbReference type="InterPro" id="IPR010071">
    <property type="entry name" value="AA_adenyl_dom"/>
</dbReference>
<accession>A0ABQ3TMT0</accession>
<dbReference type="CDD" id="cd05930">
    <property type="entry name" value="A_NRPS"/>
    <property type="match status" value="1"/>
</dbReference>
<dbReference type="SUPFAM" id="SSF56801">
    <property type="entry name" value="Acetyl-CoA synthetase-like"/>
    <property type="match status" value="1"/>
</dbReference>
<dbReference type="NCBIfam" id="TIGR01733">
    <property type="entry name" value="AA-adenyl-dom"/>
    <property type="match status" value="1"/>
</dbReference>
<evidence type="ECO:0000256" key="1">
    <source>
        <dbReference type="ARBA" id="ARBA00022450"/>
    </source>
</evidence>
<feature type="domain" description="Carrier" evidence="4">
    <location>
        <begin position="546"/>
        <end position="621"/>
    </location>
</feature>
<dbReference type="InterPro" id="IPR020806">
    <property type="entry name" value="PKS_PP-bd"/>
</dbReference>
<dbReference type="Gene3D" id="3.40.50.1820">
    <property type="entry name" value="alpha/beta hydrolase"/>
    <property type="match status" value="1"/>
</dbReference>
<feature type="region of interest" description="Disordered" evidence="3">
    <location>
        <begin position="1"/>
        <end position="45"/>
    </location>
</feature>
<evidence type="ECO:0000256" key="2">
    <source>
        <dbReference type="ARBA" id="ARBA00022553"/>
    </source>
</evidence>
<evidence type="ECO:0000313" key="6">
    <source>
        <dbReference type="Proteomes" id="UP000608522"/>
    </source>
</evidence>
<reference evidence="6" key="1">
    <citation type="submission" date="2023-07" db="EMBL/GenBank/DDBJ databases">
        <title>Whole genome shotgun sequence of Streptomyces spororaveus NBRC 15456.</title>
        <authorList>
            <person name="Komaki H."/>
            <person name="Tamura T."/>
        </authorList>
    </citation>
    <scope>NUCLEOTIDE SEQUENCE [LARGE SCALE GENOMIC DNA]</scope>
    <source>
        <strain evidence="6">NBRC 15456</strain>
    </source>
</reference>
<dbReference type="Pfam" id="PF00550">
    <property type="entry name" value="PP-binding"/>
    <property type="match status" value="1"/>
</dbReference>
<protein>
    <recommendedName>
        <fullName evidence="4">Carrier domain-containing protein</fullName>
    </recommendedName>
</protein>
<dbReference type="RefSeq" id="WP_202202812.1">
    <property type="nucleotide sequence ID" value="NZ_BAAATO010000003.1"/>
</dbReference>
<organism evidence="5 6">
    <name type="scientific">Streptomyces spororaveus</name>
    <dbReference type="NCBI Taxonomy" id="284039"/>
    <lineage>
        <taxon>Bacteria</taxon>
        <taxon>Bacillati</taxon>
        <taxon>Actinomycetota</taxon>
        <taxon>Actinomycetes</taxon>
        <taxon>Kitasatosporales</taxon>
        <taxon>Streptomycetaceae</taxon>
        <taxon>Streptomyces</taxon>
    </lineage>
</organism>
<dbReference type="InterPro" id="IPR006162">
    <property type="entry name" value="Ppantetheine_attach_site"/>
</dbReference>
<evidence type="ECO:0000259" key="4">
    <source>
        <dbReference type="PROSITE" id="PS50075"/>
    </source>
</evidence>
<dbReference type="Pfam" id="PF13193">
    <property type="entry name" value="AMP-binding_C"/>
    <property type="match status" value="1"/>
</dbReference>
<dbReference type="EMBL" id="BNED01000005">
    <property type="protein sequence ID" value="GHI81739.1"/>
    <property type="molecule type" value="Genomic_DNA"/>
</dbReference>
<dbReference type="Gene3D" id="3.40.50.12780">
    <property type="entry name" value="N-terminal domain of ligase-like"/>
    <property type="match status" value="1"/>
</dbReference>